<dbReference type="HOGENOM" id="CLU_2908005_0_0_1"/>
<evidence type="ECO:0000313" key="2">
    <source>
        <dbReference type="Proteomes" id="UP000006591"/>
    </source>
</evidence>
<dbReference type="Gramene" id="ONIVA12G11480.1">
    <property type="protein sequence ID" value="ONIVA12G11480.1"/>
    <property type="gene ID" value="ONIVA12G11480"/>
</dbReference>
<organism evidence="1">
    <name type="scientific">Oryza nivara</name>
    <name type="common">Indian wild rice</name>
    <name type="synonym">Oryza sativa f. spontanea</name>
    <dbReference type="NCBI Taxonomy" id="4536"/>
    <lineage>
        <taxon>Eukaryota</taxon>
        <taxon>Viridiplantae</taxon>
        <taxon>Streptophyta</taxon>
        <taxon>Embryophyta</taxon>
        <taxon>Tracheophyta</taxon>
        <taxon>Spermatophyta</taxon>
        <taxon>Magnoliopsida</taxon>
        <taxon>Liliopsida</taxon>
        <taxon>Poales</taxon>
        <taxon>Poaceae</taxon>
        <taxon>BOP clade</taxon>
        <taxon>Oryzoideae</taxon>
        <taxon>Oryzeae</taxon>
        <taxon>Oryzinae</taxon>
        <taxon>Oryza</taxon>
    </lineage>
</organism>
<reference evidence="1" key="2">
    <citation type="submission" date="2018-04" db="EMBL/GenBank/DDBJ databases">
        <title>OnivRS2 (Oryza nivara Reference Sequence Version 2).</title>
        <authorList>
            <person name="Zhang J."/>
            <person name="Kudrna D."/>
            <person name="Lee S."/>
            <person name="Talag J."/>
            <person name="Rajasekar S."/>
            <person name="Welchert J."/>
            <person name="Hsing Y.-I."/>
            <person name="Wing R.A."/>
        </authorList>
    </citation>
    <scope>NUCLEOTIDE SEQUENCE [LARGE SCALE GENOMIC DNA]</scope>
    <source>
        <strain evidence="1">SL10</strain>
    </source>
</reference>
<dbReference type="AlphaFoldDB" id="A0A0E0JA36"/>
<dbReference type="EnsemblPlants" id="ONIVA12G11480.1">
    <property type="protein sequence ID" value="ONIVA12G11480.1"/>
    <property type="gene ID" value="ONIVA12G11480"/>
</dbReference>
<sequence>MTRMLRSPSIVLPLGLLTPTVLKPITLEFSMMPQAAAAALASLPTPWSTLPMDFSMLPQSEY</sequence>
<reference evidence="1" key="1">
    <citation type="submission" date="2015-04" db="UniProtKB">
        <authorList>
            <consortium name="EnsemblPlants"/>
        </authorList>
    </citation>
    <scope>IDENTIFICATION</scope>
    <source>
        <strain evidence="1">SL10</strain>
    </source>
</reference>
<dbReference type="Proteomes" id="UP000006591">
    <property type="component" value="Chromosome 12"/>
</dbReference>
<keyword evidence="2" id="KW-1185">Reference proteome</keyword>
<accession>A0A0E0JA36</accession>
<proteinExistence type="predicted"/>
<name>A0A0E0JA36_ORYNI</name>
<protein>
    <submittedName>
        <fullName evidence="1">Uncharacterized protein</fullName>
    </submittedName>
</protein>
<evidence type="ECO:0000313" key="1">
    <source>
        <dbReference type="EnsemblPlants" id="ONIVA12G11480.1"/>
    </source>
</evidence>